<dbReference type="AlphaFoldDB" id="A0A7I7XLC2"/>
<organism evidence="10 11">
    <name type="scientific">Mycolicibacterium madagascariense</name>
    <dbReference type="NCBI Taxonomy" id="212765"/>
    <lineage>
        <taxon>Bacteria</taxon>
        <taxon>Bacillati</taxon>
        <taxon>Actinomycetota</taxon>
        <taxon>Actinomycetes</taxon>
        <taxon>Mycobacteriales</taxon>
        <taxon>Mycobacteriaceae</taxon>
        <taxon>Mycolicibacterium</taxon>
    </lineage>
</organism>
<keyword evidence="4 9" id="KW-0812">Transmembrane</keyword>
<feature type="transmembrane region" description="Helical" evidence="9">
    <location>
        <begin position="195"/>
        <end position="215"/>
    </location>
</feature>
<dbReference type="Proteomes" id="UP000466517">
    <property type="component" value="Chromosome"/>
</dbReference>
<feature type="transmembrane region" description="Helical" evidence="9">
    <location>
        <begin position="161"/>
        <end position="183"/>
    </location>
</feature>
<dbReference type="FunFam" id="1.10.3860.10:FF:000001">
    <property type="entry name" value="C4-dicarboxylate transport protein"/>
    <property type="match status" value="1"/>
</dbReference>
<keyword evidence="2" id="KW-0813">Transport</keyword>
<comment type="subcellular location">
    <subcellularLocation>
        <location evidence="1">Cell membrane</location>
        <topology evidence="1">Multi-pass membrane protein</topology>
    </subcellularLocation>
</comment>
<dbReference type="Pfam" id="PF00375">
    <property type="entry name" value="SDF"/>
    <property type="match status" value="1"/>
</dbReference>
<keyword evidence="3" id="KW-1003">Cell membrane</keyword>
<keyword evidence="11" id="KW-1185">Reference proteome</keyword>
<evidence type="ECO:0000256" key="9">
    <source>
        <dbReference type="SAM" id="Phobius"/>
    </source>
</evidence>
<dbReference type="RefSeq" id="WP_163741046.1">
    <property type="nucleotide sequence ID" value="NZ_AP022610.1"/>
</dbReference>
<keyword evidence="6 9" id="KW-1133">Transmembrane helix</keyword>
<evidence type="ECO:0000256" key="3">
    <source>
        <dbReference type="ARBA" id="ARBA00022475"/>
    </source>
</evidence>
<feature type="transmembrane region" description="Helical" evidence="9">
    <location>
        <begin position="49"/>
        <end position="74"/>
    </location>
</feature>
<dbReference type="EMBL" id="AP022610">
    <property type="protein sequence ID" value="BBZ30031.1"/>
    <property type="molecule type" value="Genomic_DNA"/>
</dbReference>
<dbReference type="PANTHER" id="PTHR42865">
    <property type="entry name" value="PROTON/GLUTAMATE-ASPARTATE SYMPORTER"/>
    <property type="match status" value="1"/>
</dbReference>
<evidence type="ECO:0000256" key="2">
    <source>
        <dbReference type="ARBA" id="ARBA00022448"/>
    </source>
</evidence>
<keyword evidence="5" id="KW-0769">Symport</keyword>
<accession>A0A7I7XLC2</accession>
<dbReference type="GO" id="GO:0015141">
    <property type="term" value="F:succinate transmembrane transporter activity"/>
    <property type="evidence" value="ECO:0007669"/>
    <property type="project" value="TreeGrafter"/>
</dbReference>
<dbReference type="SUPFAM" id="SSF118215">
    <property type="entry name" value="Proton glutamate symport protein"/>
    <property type="match status" value="1"/>
</dbReference>
<dbReference type="Gene3D" id="1.10.3860.10">
    <property type="entry name" value="Sodium:dicarboxylate symporter"/>
    <property type="match status" value="1"/>
</dbReference>
<feature type="compositionally biased region" description="Basic and acidic residues" evidence="8">
    <location>
        <begin position="438"/>
        <end position="449"/>
    </location>
</feature>
<protein>
    <submittedName>
        <fullName evidence="10">Aerobic C4-dicarboxylate transporter</fullName>
    </submittedName>
</protein>
<dbReference type="GO" id="GO:0070778">
    <property type="term" value="P:L-aspartate transmembrane transport"/>
    <property type="evidence" value="ECO:0007669"/>
    <property type="project" value="TreeGrafter"/>
</dbReference>
<reference evidence="10 11" key="1">
    <citation type="journal article" date="2019" name="Emerg. Microbes Infect.">
        <title>Comprehensive subspecies identification of 175 nontuberculous mycobacteria species based on 7547 genomic profiles.</title>
        <authorList>
            <person name="Matsumoto Y."/>
            <person name="Kinjo T."/>
            <person name="Motooka D."/>
            <person name="Nabeya D."/>
            <person name="Jung N."/>
            <person name="Uechi K."/>
            <person name="Horii T."/>
            <person name="Iida T."/>
            <person name="Fujita J."/>
            <person name="Nakamura S."/>
        </authorList>
    </citation>
    <scope>NUCLEOTIDE SEQUENCE [LARGE SCALE GENOMIC DNA]</scope>
    <source>
        <strain evidence="10 11">JCM 13574</strain>
    </source>
</reference>
<sequence>MTDHVDTPVPPTKQKRDRTHWLYLAVIVAVLAGVAVGLLAPGVGKSVGVLGTMFVSLIKMMIVPVIFCTIVLGIGKVRAAATVGKVGGLAFVYFMAMSTVALAIGLVVGNLLSPGTGLNLSATSSKGSQLAEQAHEAGGLMEFVQHIIPTSLLSSLTEGNVLQALFIALLVGFALLSMGSAGEGILRGIESVQKLVFKVLSMILWLAPIGAFGAIANVVGQTGWSAVTQLLTLMLGFYVTCVLFVFGVLGVLLRAVAGVSIFRLVRYLAREYLLIFATSSSESALPRLIAKMEHLGVEKTTVGVVVPTGYSFNLDGTAIYLTMASLFVADAMGKPLALAEQISLLVFMIVASKGAAGVSGAGLATLAGGLQSHRPDLLDGVGLIVGIDRFMSEARAVTNFSGNAVATLLVGAWTRTVDRDQVDRVLAGGDPFNESTMVDDHGSRAEEPVQAKVPARA</sequence>
<proteinExistence type="predicted"/>
<dbReference type="GO" id="GO:0015366">
    <property type="term" value="F:malate:proton symporter activity"/>
    <property type="evidence" value="ECO:0007669"/>
    <property type="project" value="TreeGrafter"/>
</dbReference>
<feature type="transmembrane region" description="Helical" evidence="9">
    <location>
        <begin position="235"/>
        <end position="257"/>
    </location>
</feature>
<feature type="region of interest" description="Disordered" evidence="8">
    <location>
        <begin position="431"/>
        <end position="457"/>
    </location>
</feature>
<dbReference type="PANTHER" id="PTHR42865:SF1">
    <property type="entry name" value="AEROBIC C4-DICARBOXYLATE TRANSPORT PROTEIN"/>
    <property type="match status" value="1"/>
</dbReference>
<evidence type="ECO:0000256" key="1">
    <source>
        <dbReference type="ARBA" id="ARBA00004651"/>
    </source>
</evidence>
<evidence type="ECO:0000256" key="6">
    <source>
        <dbReference type="ARBA" id="ARBA00022989"/>
    </source>
</evidence>
<name>A0A7I7XLC2_9MYCO</name>
<evidence type="ECO:0000313" key="10">
    <source>
        <dbReference type="EMBL" id="BBZ30031.1"/>
    </source>
</evidence>
<dbReference type="PRINTS" id="PR00173">
    <property type="entry name" value="EDTRNSPORT"/>
</dbReference>
<dbReference type="GO" id="GO:0005886">
    <property type="term" value="C:plasma membrane"/>
    <property type="evidence" value="ECO:0007669"/>
    <property type="project" value="UniProtKB-SubCell"/>
</dbReference>
<evidence type="ECO:0000313" key="11">
    <source>
        <dbReference type="Proteomes" id="UP000466517"/>
    </source>
</evidence>
<evidence type="ECO:0000256" key="7">
    <source>
        <dbReference type="ARBA" id="ARBA00023136"/>
    </source>
</evidence>
<evidence type="ECO:0000256" key="4">
    <source>
        <dbReference type="ARBA" id="ARBA00022692"/>
    </source>
</evidence>
<feature type="transmembrane region" description="Helical" evidence="9">
    <location>
        <begin position="86"/>
        <end position="108"/>
    </location>
</feature>
<evidence type="ECO:0000256" key="8">
    <source>
        <dbReference type="SAM" id="MobiDB-lite"/>
    </source>
</evidence>
<dbReference type="InterPro" id="IPR036458">
    <property type="entry name" value="Na:dicarbo_symporter_sf"/>
</dbReference>
<keyword evidence="7 9" id="KW-0472">Membrane</keyword>
<evidence type="ECO:0000256" key="5">
    <source>
        <dbReference type="ARBA" id="ARBA00022847"/>
    </source>
</evidence>
<feature type="transmembrane region" description="Helical" evidence="9">
    <location>
        <begin position="21"/>
        <end position="43"/>
    </location>
</feature>
<gene>
    <name evidence="10" type="ORF">MMAD_43260</name>
</gene>
<dbReference type="KEGG" id="mmag:MMAD_43260"/>
<dbReference type="GO" id="GO:0015138">
    <property type="term" value="F:fumarate transmembrane transporter activity"/>
    <property type="evidence" value="ECO:0007669"/>
    <property type="project" value="TreeGrafter"/>
</dbReference>
<dbReference type="InterPro" id="IPR001991">
    <property type="entry name" value="Na-dicarboxylate_symporter"/>
</dbReference>